<dbReference type="GO" id="GO:0008270">
    <property type="term" value="F:zinc ion binding"/>
    <property type="evidence" value="ECO:0007669"/>
    <property type="project" value="InterPro"/>
</dbReference>
<dbReference type="Pfam" id="PF01844">
    <property type="entry name" value="HNH"/>
    <property type="match status" value="1"/>
</dbReference>
<protein>
    <submittedName>
        <fullName evidence="2">HNH endonuclease</fullName>
    </submittedName>
</protein>
<evidence type="ECO:0000313" key="3">
    <source>
        <dbReference type="Proteomes" id="UP000030428"/>
    </source>
</evidence>
<dbReference type="PANTHER" id="PTHR33877:SF1">
    <property type="entry name" value="TYPE IV METHYL-DIRECTED RESTRICTION ENZYME ECOKMCRA"/>
    <property type="match status" value="1"/>
</dbReference>
<keyword evidence="3" id="KW-1185">Reference proteome</keyword>
<dbReference type="AlphaFoldDB" id="A0A0A6P871"/>
<gene>
    <name evidence="2" type="ORF">PN36_22770</name>
</gene>
<dbReference type="Proteomes" id="UP000030428">
    <property type="component" value="Unassembled WGS sequence"/>
</dbReference>
<dbReference type="InterPro" id="IPR003615">
    <property type="entry name" value="HNH_nuc"/>
</dbReference>
<dbReference type="GO" id="GO:0003676">
    <property type="term" value="F:nucleic acid binding"/>
    <property type="evidence" value="ECO:0007669"/>
    <property type="project" value="InterPro"/>
</dbReference>
<comment type="caution">
    <text evidence="2">The sequence shown here is derived from an EMBL/GenBank/DDBJ whole genome shotgun (WGS) entry which is preliminary data.</text>
</comment>
<dbReference type="EMBL" id="JSZA02000108">
    <property type="protein sequence ID" value="KHD06587.1"/>
    <property type="molecule type" value="Genomic_DNA"/>
</dbReference>
<evidence type="ECO:0000313" key="2">
    <source>
        <dbReference type="EMBL" id="KHD06587.1"/>
    </source>
</evidence>
<dbReference type="GO" id="GO:0004519">
    <property type="term" value="F:endonuclease activity"/>
    <property type="evidence" value="ECO:0007669"/>
    <property type="project" value="UniProtKB-KW"/>
</dbReference>
<evidence type="ECO:0000259" key="1">
    <source>
        <dbReference type="SMART" id="SM00507"/>
    </source>
</evidence>
<dbReference type="Gene3D" id="1.10.30.50">
    <property type="match status" value="1"/>
</dbReference>
<name>A0A0A6P871_9GAMM</name>
<dbReference type="CDD" id="cd00085">
    <property type="entry name" value="HNHc"/>
    <property type="match status" value="1"/>
</dbReference>
<dbReference type="InterPro" id="IPR002711">
    <property type="entry name" value="HNH"/>
</dbReference>
<sequence length="142" mass="16047">MPKQHITAKIKQAIVERANGCCEYCRSQARFATQQFSVEHIKPRSVGGKTTLDNLALACQGCNNHKYNKIEARDPVSSKMAPLYHPRQQQWYNHFSWSKDFTLIVGLTPTGRATVEALQLNREGLVNLRRVLYAAGEHPPPC</sequence>
<accession>A0A0A6P871</accession>
<organism evidence="2 3">
    <name type="scientific">Candidatus Thiomargarita nelsonii</name>
    <dbReference type="NCBI Taxonomy" id="1003181"/>
    <lineage>
        <taxon>Bacteria</taxon>
        <taxon>Pseudomonadati</taxon>
        <taxon>Pseudomonadota</taxon>
        <taxon>Gammaproteobacteria</taxon>
        <taxon>Thiotrichales</taxon>
        <taxon>Thiotrichaceae</taxon>
        <taxon>Thiomargarita</taxon>
    </lineage>
</organism>
<keyword evidence="2" id="KW-0378">Hydrolase</keyword>
<dbReference type="InterPro" id="IPR052892">
    <property type="entry name" value="NA-targeting_endonuclease"/>
</dbReference>
<reference evidence="2 3" key="1">
    <citation type="journal article" date="2016" name="Front. Microbiol.">
        <title>Single-Cell (Meta-)Genomics of a Dimorphic Candidatus Thiomargarita nelsonii Reveals Genomic Plasticity.</title>
        <authorList>
            <person name="Flood B.E."/>
            <person name="Fliss P."/>
            <person name="Jones D.S."/>
            <person name="Dick G.J."/>
            <person name="Jain S."/>
            <person name="Kaster A.K."/>
            <person name="Winkel M."/>
            <person name="Mussmann M."/>
            <person name="Bailey J."/>
        </authorList>
    </citation>
    <scope>NUCLEOTIDE SEQUENCE [LARGE SCALE GENOMIC DNA]</scope>
    <source>
        <strain evidence="2">Hydrate Ridge</strain>
    </source>
</reference>
<keyword evidence="2" id="KW-0255">Endonuclease</keyword>
<proteinExistence type="predicted"/>
<feature type="domain" description="HNH nuclease" evidence="1">
    <location>
        <begin position="9"/>
        <end position="64"/>
    </location>
</feature>
<keyword evidence="2" id="KW-0540">Nuclease</keyword>
<dbReference type="PANTHER" id="PTHR33877">
    <property type="entry name" value="SLL1193 PROTEIN"/>
    <property type="match status" value="1"/>
</dbReference>
<dbReference type="SMART" id="SM00507">
    <property type="entry name" value="HNHc"/>
    <property type="match status" value="1"/>
</dbReference>